<organism evidence="2 3">
    <name type="scientific">Chryseobacterium fistulae</name>
    <dbReference type="NCBI Taxonomy" id="2675058"/>
    <lineage>
        <taxon>Bacteria</taxon>
        <taxon>Pseudomonadati</taxon>
        <taxon>Bacteroidota</taxon>
        <taxon>Flavobacteriia</taxon>
        <taxon>Flavobacteriales</taxon>
        <taxon>Weeksellaceae</taxon>
        <taxon>Chryseobacterium group</taxon>
        <taxon>Chryseobacterium</taxon>
    </lineage>
</organism>
<dbReference type="EMBL" id="CACVBY010000017">
    <property type="protein sequence ID" value="CAA7386814.1"/>
    <property type="molecule type" value="Genomic_DNA"/>
</dbReference>
<sequence length="227" mass="24310">MKIKLLQNKHNNYYRINNNSIMMKKKFIATLAIASSSFVFGQVGINTNTPQSTLEVTSSSSPTSPEGMLVPRFTVAELAAKDAAYGAAQNGILVFISTGVGSTGKTSDIKNSGFYYYDNPTSKWKVAGNSSSSTFNVTTEKTASYTALATDDYIKLNINTAGQTLTLPTTGVTVGKIIMASNIGNMPVTILPQPRNASMPISKQLAKENSGSFIYLGNGLWDWASGF</sequence>
<evidence type="ECO:0000256" key="1">
    <source>
        <dbReference type="SAM" id="SignalP"/>
    </source>
</evidence>
<feature type="chain" id="PRO_5026753099" evidence="1">
    <location>
        <begin position="42"/>
        <end position="227"/>
    </location>
</feature>
<dbReference type="AlphaFoldDB" id="A0A6N4XLQ6"/>
<keyword evidence="1" id="KW-0732">Signal</keyword>
<evidence type="ECO:0000313" key="3">
    <source>
        <dbReference type="Proteomes" id="UP000445309"/>
    </source>
</evidence>
<evidence type="ECO:0000313" key="2">
    <source>
        <dbReference type="EMBL" id="CAA7386814.1"/>
    </source>
</evidence>
<feature type="signal peptide" evidence="1">
    <location>
        <begin position="1"/>
        <end position="41"/>
    </location>
</feature>
<reference evidence="2 3" key="1">
    <citation type="submission" date="2020-01" db="EMBL/GenBank/DDBJ databases">
        <authorList>
            <person name="Rodrigo-Torres L."/>
            <person name="Arahal R. D."/>
            <person name="Lucena T."/>
        </authorList>
    </citation>
    <scope>NUCLEOTIDE SEQUENCE [LARGE SCALE GENOMIC DNA]</scope>
    <source>
        <strain evidence="2 3">CECT 9393</strain>
    </source>
</reference>
<name>A0A6N4XLQ6_9FLAO</name>
<gene>
    <name evidence="2" type="ORF">CHRY9393_01114</name>
</gene>
<keyword evidence="3" id="KW-1185">Reference proteome</keyword>
<dbReference type="Proteomes" id="UP000445309">
    <property type="component" value="Unassembled WGS sequence"/>
</dbReference>
<accession>A0A6N4XLQ6</accession>
<proteinExistence type="predicted"/>
<protein>
    <submittedName>
        <fullName evidence="2">Uncharacterized protein</fullName>
    </submittedName>
</protein>